<evidence type="ECO:0000256" key="4">
    <source>
        <dbReference type="ARBA" id="ARBA00023136"/>
    </source>
</evidence>
<protein>
    <submittedName>
        <fullName evidence="7">ABC transporter permease</fullName>
    </submittedName>
</protein>
<keyword evidence="2 5" id="KW-0812">Transmembrane</keyword>
<dbReference type="Pfam" id="PF01061">
    <property type="entry name" value="ABC2_membrane"/>
    <property type="match status" value="1"/>
</dbReference>
<reference evidence="7 8" key="1">
    <citation type="submission" date="2017-03" db="EMBL/GenBank/DDBJ databases">
        <title>Paenibacillus larvae genome sequencing.</title>
        <authorList>
            <person name="Dingman D.W."/>
        </authorList>
    </citation>
    <scope>NUCLEOTIDE SEQUENCE [LARGE SCALE GENOMIC DNA]</scope>
    <source>
        <strain evidence="7 8">SAG 10367</strain>
    </source>
</reference>
<evidence type="ECO:0000256" key="3">
    <source>
        <dbReference type="ARBA" id="ARBA00022989"/>
    </source>
</evidence>
<evidence type="ECO:0000313" key="7">
    <source>
        <dbReference type="EMBL" id="ARF67935.1"/>
    </source>
</evidence>
<dbReference type="AlphaFoldDB" id="A0A1V0URL6"/>
<feature type="domain" description="ABC-2 type transporter transmembrane" evidence="6">
    <location>
        <begin position="133"/>
        <end position="288"/>
    </location>
</feature>
<evidence type="ECO:0000256" key="1">
    <source>
        <dbReference type="ARBA" id="ARBA00004141"/>
    </source>
</evidence>
<feature type="transmembrane region" description="Helical" evidence="5">
    <location>
        <begin position="134"/>
        <end position="154"/>
    </location>
</feature>
<feature type="transmembrane region" description="Helical" evidence="5">
    <location>
        <begin position="299"/>
        <end position="318"/>
    </location>
</feature>
<comment type="subcellular location">
    <subcellularLocation>
        <location evidence="1">Membrane</location>
        <topology evidence="1">Multi-pass membrane protein</topology>
    </subcellularLocation>
</comment>
<evidence type="ECO:0000256" key="2">
    <source>
        <dbReference type="ARBA" id="ARBA00022692"/>
    </source>
</evidence>
<keyword evidence="3 5" id="KW-1133">Transmembrane helix</keyword>
<sequence length="328" mass="36290">MKTTFRIFCNHSLRMWNRRNVIVVTLLMTVASMALAIYFTAKSETKGTLAVVESHGVNLNLDLEQYRVKYLDQSPPRSELVRNKYDAVVTFASDGSHSIDTLKSDEFKEQLEQAILHPDMPLPVKPQRGVGSNILGYLTMFLLIQALFYLQLFSDDKKTGTFRRTAVSPAGIVPYMTAQCLFGFIAVYVPTWSVLFLAKAVGIDIGFGLGTYSLLLVFPALLAVSFALFMAAWIENADTGLSLSSGIILLSSLLSGSFYTIANENGIMKVFVRIFPQQHFISLVQDMELKGSIGSYGGHALYVLAASVALAAAGWFICRNRFLKGWYG</sequence>
<proteinExistence type="predicted"/>
<dbReference type="RefSeq" id="WP_083039719.1">
    <property type="nucleotide sequence ID" value="NZ_CP020557.1"/>
</dbReference>
<dbReference type="GO" id="GO:0140359">
    <property type="term" value="F:ABC-type transporter activity"/>
    <property type="evidence" value="ECO:0007669"/>
    <property type="project" value="InterPro"/>
</dbReference>
<feature type="transmembrane region" description="Helical" evidence="5">
    <location>
        <begin position="166"/>
        <end position="189"/>
    </location>
</feature>
<organism evidence="7 8">
    <name type="scientific">Paenibacillus larvae subsp. pulvifaciens</name>
    <dbReference type="NCBI Taxonomy" id="1477"/>
    <lineage>
        <taxon>Bacteria</taxon>
        <taxon>Bacillati</taxon>
        <taxon>Bacillota</taxon>
        <taxon>Bacilli</taxon>
        <taxon>Bacillales</taxon>
        <taxon>Paenibacillaceae</taxon>
        <taxon>Paenibacillus</taxon>
    </lineage>
</organism>
<evidence type="ECO:0000256" key="5">
    <source>
        <dbReference type="SAM" id="Phobius"/>
    </source>
</evidence>
<dbReference type="InterPro" id="IPR013525">
    <property type="entry name" value="ABC2_TM"/>
</dbReference>
<gene>
    <name evidence="7" type="ORF">B7C51_09010</name>
</gene>
<name>A0A1V0URL6_9BACL</name>
<feature type="transmembrane region" description="Helical" evidence="5">
    <location>
        <begin position="209"/>
        <end position="234"/>
    </location>
</feature>
<keyword evidence="4 5" id="KW-0472">Membrane</keyword>
<dbReference type="EMBL" id="CP020557">
    <property type="protein sequence ID" value="ARF67935.1"/>
    <property type="molecule type" value="Genomic_DNA"/>
</dbReference>
<accession>A0A1V0URL6</accession>
<dbReference type="Proteomes" id="UP000192727">
    <property type="component" value="Chromosome"/>
</dbReference>
<dbReference type="GO" id="GO:0016020">
    <property type="term" value="C:membrane"/>
    <property type="evidence" value="ECO:0007669"/>
    <property type="project" value="UniProtKB-SubCell"/>
</dbReference>
<feature type="transmembrane region" description="Helical" evidence="5">
    <location>
        <begin position="21"/>
        <end position="41"/>
    </location>
</feature>
<evidence type="ECO:0000259" key="6">
    <source>
        <dbReference type="Pfam" id="PF01061"/>
    </source>
</evidence>
<evidence type="ECO:0000313" key="8">
    <source>
        <dbReference type="Proteomes" id="UP000192727"/>
    </source>
</evidence>
<feature type="transmembrane region" description="Helical" evidence="5">
    <location>
        <begin position="241"/>
        <end position="262"/>
    </location>
</feature>